<keyword evidence="5" id="KW-1185">Reference proteome</keyword>
<dbReference type="Gene3D" id="3.20.20.80">
    <property type="entry name" value="Glycosidases"/>
    <property type="match status" value="1"/>
</dbReference>
<dbReference type="PANTHER" id="PTHR10357">
    <property type="entry name" value="ALPHA-AMYLASE FAMILY MEMBER"/>
    <property type="match status" value="1"/>
</dbReference>
<organism evidence="4 5">
    <name type="scientific">Chaetomidium leptoderma</name>
    <dbReference type="NCBI Taxonomy" id="669021"/>
    <lineage>
        <taxon>Eukaryota</taxon>
        <taxon>Fungi</taxon>
        <taxon>Dikarya</taxon>
        <taxon>Ascomycota</taxon>
        <taxon>Pezizomycotina</taxon>
        <taxon>Sordariomycetes</taxon>
        <taxon>Sordariomycetidae</taxon>
        <taxon>Sordariales</taxon>
        <taxon>Chaetomiaceae</taxon>
        <taxon>Chaetomidium</taxon>
    </lineage>
</organism>
<dbReference type="GO" id="GO:0009313">
    <property type="term" value="P:oligosaccharide catabolic process"/>
    <property type="evidence" value="ECO:0007669"/>
    <property type="project" value="TreeGrafter"/>
</dbReference>
<dbReference type="Pfam" id="PF00128">
    <property type="entry name" value="Alpha-amylase"/>
    <property type="match status" value="1"/>
</dbReference>
<protein>
    <submittedName>
        <fullName evidence="4">Alpha amylase</fullName>
    </submittedName>
</protein>
<comment type="similarity">
    <text evidence="1">Belongs to the glycosyl hydrolase 13 family.</text>
</comment>
<gene>
    <name evidence="4" type="ORF">C8A00DRAFT_17368</name>
</gene>
<dbReference type="GO" id="GO:0004556">
    <property type="term" value="F:alpha-amylase activity"/>
    <property type="evidence" value="ECO:0007669"/>
    <property type="project" value="TreeGrafter"/>
</dbReference>
<comment type="caution">
    <text evidence="4">The sequence shown here is derived from an EMBL/GenBank/DDBJ whole genome shotgun (WGS) entry which is preliminary data.</text>
</comment>
<feature type="compositionally biased region" description="Basic and acidic residues" evidence="2">
    <location>
        <begin position="45"/>
        <end position="57"/>
    </location>
</feature>
<reference evidence="4" key="2">
    <citation type="submission" date="2023-05" db="EMBL/GenBank/DDBJ databases">
        <authorList>
            <consortium name="Lawrence Berkeley National Laboratory"/>
            <person name="Steindorff A."/>
            <person name="Hensen N."/>
            <person name="Bonometti L."/>
            <person name="Westerberg I."/>
            <person name="Brannstrom I.O."/>
            <person name="Guillou S."/>
            <person name="Cros-Aarteil S."/>
            <person name="Calhoun S."/>
            <person name="Haridas S."/>
            <person name="Kuo A."/>
            <person name="Mondo S."/>
            <person name="Pangilinan J."/>
            <person name="Riley R."/>
            <person name="Labutti K."/>
            <person name="Andreopoulos B."/>
            <person name="Lipzen A."/>
            <person name="Chen C."/>
            <person name="Yanf M."/>
            <person name="Daum C."/>
            <person name="Ng V."/>
            <person name="Clum A."/>
            <person name="Ohm R."/>
            <person name="Martin F."/>
            <person name="Silar P."/>
            <person name="Natvig D."/>
            <person name="Lalanne C."/>
            <person name="Gautier V."/>
            <person name="Ament-Velasquez S.L."/>
            <person name="Kruys A."/>
            <person name="Hutchinson M.I."/>
            <person name="Powell A.J."/>
            <person name="Barry K."/>
            <person name="Miller A.N."/>
            <person name="Grigoriev I.V."/>
            <person name="Debuchy R."/>
            <person name="Gladieux P."/>
            <person name="Thoren M.H."/>
            <person name="Johannesson H."/>
        </authorList>
    </citation>
    <scope>NUCLEOTIDE SEQUENCE</scope>
    <source>
        <strain evidence="4">CBS 538.74</strain>
    </source>
</reference>
<dbReference type="InterPro" id="IPR006047">
    <property type="entry name" value="GH13_cat_dom"/>
</dbReference>
<reference evidence="4" key="1">
    <citation type="journal article" date="2023" name="Mol. Phylogenet. Evol.">
        <title>Genome-scale phylogeny and comparative genomics of the fungal order Sordariales.</title>
        <authorList>
            <person name="Hensen N."/>
            <person name="Bonometti L."/>
            <person name="Westerberg I."/>
            <person name="Brannstrom I.O."/>
            <person name="Guillou S."/>
            <person name="Cros-Aarteil S."/>
            <person name="Calhoun S."/>
            <person name="Haridas S."/>
            <person name="Kuo A."/>
            <person name="Mondo S."/>
            <person name="Pangilinan J."/>
            <person name="Riley R."/>
            <person name="LaButti K."/>
            <person name="Andreopoulos B."/>
            <person name="Lipzen A."/>
            <person name="Chen C."/>
            <person name="Yan M."/>
            <person name="Daum C."/>
            <person name="Ng V."/>
            <person name="Clum A."/>
            <person name="Steindorff A."/>
            <person name="Ohm R.A."/>
            <person name="Martin F."/>
            <person name="Silar P."/>
            <person name="Natvig D.O."/>
            <person name="Lalanne C."/>
            <person name="Gautier V."/>
            <person name="Ament-Velasquez S.L."/>
            <person name="Kruys A."/>
            <person name="Hutchinson M.I."/>
            <person name="Powell A.J."/>
            <person name="Barry K."/>
            <person name="Miller A.N."/>
            <person name="Grigoriev I.V."/>
            <person name="Debuchy R."/>
            <person name="Gladieux P."/>
            <person name="Hiltunen Thoren M."/>
            <person name="Johannesson H."/>
        </authorList>
    </citation>
    <scope>NUCLEOTIDE SEQUENCE</scope>
    <source>
        <strain evidence="4">CBS 538.74</strain>
    </source>
</reference>
<dbReference type="InterPro" id="IPR017853">
    <property type="entry name" value="GH"/>
</dbReference>
<evidence type="ECO:0000256" key="2">
    <source>
        <dbReference type="SAM" id="MobiDB-lite"/>
    </source>
</evidence>
<dbReference type="Proteomes" id="UP001302745">
    <property type="component" value="Unassembled WGS sequence"/>
</dbReference>
<accession>A0AAN6VH42</accession>
<feature type="domain" description="Glycosyl hydrolase family 13 catalytic" evidence="3">
    <location>
        <begin position="234"/>
        <end position="681"/>
    </location>
</feature>
<dbReference type="SUPFAM" id="SSF51445">
    <property type="entry name" value="(Trans)glycosidases"/>
    <property type="match status" value="1"/>
</dbReference>
<name>A0AAN6VH42_9PEZI</name>
<sequence length="785" mass="86051">MLLSPSHSILATDVDTELELLDSLLKLAESKLSGGTSTSTTQAADTEHGPAEGEGGQHKPAAAETATYYNFDLLDRRHRSFVLWLPSIDPNRRAPQLIIGTLESGDARFKQLTRQALIQSSNHPELWELSPVTLGLPLRDGVYHYWFEVQDTSSGTTTSNTILVTDPFAYTVDYRILQQPETNEGHHHFPQPASVIRYRDGCLWPCDIDGREQRRVRTSSMGLPPNNQLVMYELPVSWTRADTTATGEQGGGESKIHDVGTFADVQALFDDETSGAGTSSSRGTNSMHAILSTLGINGLQLLPVTDSATQRGGWGYATANYFAADADLGSASDLARLVESLAASGVRLFTEVVTSFGFDPYRFADFSAFHIRPVREPSNPDSYMGGDPGFFRSGYGGELWRFVSNTTMTGGGSDTYDPETGRRRDGVVPARAFHRAHLARWMTDFGIGGLRLDAVRNTGSWDFLGEYRRAAWELYHRARPVTGSPGNDDAASNKFLVVGDGAVGGGNMLAGDGDTTKCLDALCNEPWQVRLRAVILGQGAMGDDFEATVRKLIDCRSDRGMGFRDGAQAVNYITSHDVEGYGRERLSAFLWNHGVGSRESASETERRAKLAFACLLTSVGIPMILSGEEFCDEHDDRDMRNNNNKQVDPVGWERLLDNDGGRYPPWRRRLFDYVATLVRLRTTCPALGENDTDIIHMDQSGGRKIVAWRRGGGGAPSGSSPPIVVVANFSDEATPGLEYVVPNWPAAGQERHGGWREVTQNRAVPKGWVGREALDRWEAKVYVVG</sequence>
<dbReference type="PANTHER" id="PTHR10357:SF179">
    <property type="entry name" value="NEUTRAL AND BASIC AMINO ACID TRANSPORT PROTEIN RBAT"/>
    <property type="match status" value="1"/>
</dbReference>
<evidence type="ECO:0000259" key="3">
    <source>
        <dbReference type="SMART" id="SM00642"/>
    </source>
</evidence>
<feature type="region of interest" description="Disordered" evidence="2">
    <location>
        <begin position="32"/>
        <end position="61"/>
    </location>
</feature>
<dbReference type="EMBL" id="MU857027">
    <property type="protein sequence ID" value="KAK4151210.1"/>
    <property type="molecule type" value="Genomic_DNA"/>
</dbReference>
<dbReference type="AlphaFoldDB" id="A0AAN6VH42"/>
<evidence type="ECO:0000313" key="4">
    <source>
        <dbReference type="EMBL" id="KAK4151210.1"/>
    </source>
</evidence>
<evidence type="ECO:0000313" key="5">
    <source>
        <dbReference type="Proteomes" id="UP001302745"/>
    </source>
</evidence>
<dbReference type="SMART" id="SM00642">
    <property type="entry name" value="Aamy"/>
    <property type="match status" value="1"/>
</dbReference>
<feature type="compositionally biased region" description="Low complexity" evidence="2">
    <location>
        <begin position="32"/>
        <end position="41"/>
    </location>
</feature>
<evidence type="ECO:0000256" key="1">
    <source>
        <dbReference type="ARBA" id="ARBA00008061"/>
    </source>
</evidence>
<proteinExistence type="inferred from homology"/>